<evidence type="ECO:0000313" key="3">
    <source>
        <dbReference type="Proteomes" id="UP000799118"/>
    </source>
</evidence>
<name>A0A6A4HNV9_9AGAR</name>
<sequence length="297" mass="31302">MKSFALFAALLLPFTLAAPVEERTDEEMVRTPAGIRPISKVHLVPEGGEVRLVGEEIHLLDATGSVLHVATNDHAKVGMSQATATTSGAEPEETGWVAYASWLNEATEAISSFATSFTVPPVPEDNHDQTLFMFNSIEPASGDAILQPVLQFGPSAAGGGAFWSVASWYLVGSETFFSSLVKTSAGTVLNGLITLTSSSGADFNYDVTFTGITGTALTATKSAELVWATETLETYGVTTAEDYPAGTLTFHSINLAMTSGTPETEWSTVSDSADKLITTVVTQGFSNAEVEISFPQA</sequence>
<keyword evidence="3" id="KW-1185">Reference proteome</keyword>
<proteinExistence type="predicted"/>
<dbReference type="EMBL" id="ML769460">
    <property type="protein sequence ID" value="KAE9400149.1"/>
    <property type="molecule type" value="Genomic_DNA"/>
</dbReference>
<reference evidence="2" key="1">
    <citation type="journal article" date="2019" name="Environ. Microbiol.">
        <title>Fungal ecological strategies reflected in gene transcription - a case study of two litter decomposers.</title>
        <authorList>
            <person name="Barbi F."/>
            <person name="Kohler A."/>
            <person name="Barry K."/>
            <person name="Baskaran P."/>
            <person name="Daum C."/>
            <person name="Fauchery L."/>
            <person name="Ihrmark K."/>
            <person name="Kuo A."/>
            <person name="LaButti K."/>
            <person name="Lipzen A."/>
            <person name="Morin E."/>
            <person name="Grigoriev I.V."/>
            <person name="Henrissat B."/>
            <person name="Lindahl B."/>
            <person name="Martin F."/>
        </authorList>
    </citation>
    <scope>NUCLEOTIDE SEQUENCE</scope>
    <source>
        <strain evidence="2">JB14</strain>
    </source>
</reference>
<feature type="signal peptide" evidence="1">
    <location>
        <begin position="1"/>
        <end position="17"/>
    </location>
</feature>
<dbReference type="Proteomes" id="UP000799118">
    <property type="component" value="Unassembled WGS sequence"/>
</dbReference>
<feature type="chain" id="PRO_5025535789" evidence="1">
    <location>
        <begin position="18"/>
        <end position="297"/>
    </location>
</feature>
<evidence type="ECO:0000313" key="2">
    <source>
        <dbReference type="EMBL" id="KAE9400149.1"/>
    </source>
</evidence>
<keyword evidence="1" id="KW-0732">Signal</keyword>
<accession>A0A6A4HNV9</accession>
<gene>
    <name evidence="2" type="ORF">BT96DRAFT_919693</name>
</gene>
<dbReference type="OrthoDB" id="3256306at2759"/>
<evidence type="ECO:0000256" key="1">
    <source>
        <dbReference type="SAM" id="SignalP"/>
    </source>
</evidence>
<dbReference type="AlphaFoldDB" id="A0A6A4HNV9"/>
<protein>
    <submittedName>
        <fullName evidence="2">Uncharacterized protein</fullName>
    </submittedName>
</protein>
<organism evidence="2 3">
    <name type="scientific">Gymnopus androsaceus JB14</name>
    <dbReference type="NCBI Taxonomy" id="1447944"/>
    <lineage>
        <taxon>Eukaryota</taxon>
        <taxon>Fungi</taxon>
        <taxon>Dikarya</taxon>
        <taxon>Basidiomycota</taxon>
        <taxon>Agaricomycotina</taxon>
        <taxon>Agaricomycetes</taxon>
        <taxon>Agaricomycetidae</taxon>
        <taxon>Agaricales</taxon>
        <taxon>Marasmiineae</taxon>
        <taxon>Omphalotaceae</taxon>
        <taxon>Gymnopus</taxon>
    </lineage>
</organism>